<dbReference type="GO" id="GO:0005856">
    <property type="term" value="C:cytoskeleton"/>
    <property type="evidence" value="ECO:0007669"/>
    <property type="project" value="UniProtKB-SubCell"/>
</dbReference>
<feature type="compositionally biased region" description="Basic and acidic residues" evidence="3">
    <location>
        <begin position="355"/>
        <end position="368"/>
    </location>
</feature>
<keyword evidence="4" id="KW-1185">Reference proteome</keyword>
<keyword evidence="2" id="KW-0009">Actin-binding</keyword>
<feature type="compositionally biased region" description="Basic and acidic residues" evidence="3">
    <location>
        <begin position="1165"/>
        <end position="1174"/>
    </location>
</feature>
<keyword evidence="2" id="KW-0206">Cytoskeleton</keyword>
<dbReference type="PANTHER" id="PTHR12902">
    <property type="entry name" value="WASP-1"/>
    <property type="match status" value="1"/>
</dbReference>
<feature type="compositionally biased region" description="Polar residues" evidence="3">
    <location>
        <begin position="1075"/>
        <end position="1096"/>
    </location>
</feature>
<dbReference type="PANTHER" id="PTHR12902:SF33">
    <property type="entry name" value="PROTEIN SCAR3"/>
    <property type="match status" value="1"/>
</dbReference>
<comment type="function">
    <text evidence="2">Involved in regulation of actin and microtubule organization. Part of a WAVE complex that activates the Arp2/3 complex.</text>
</comment>
<feature type="compositionally biased region" description="Pro residues" evidence="3">
    <location>
        <begin position="1184"/>
        <end position="1194"/>
    </location>
</feature>
<dbReference type="GO" id="GO:0071933">
    <property type="term" value="F:Arp2/3 complex binding"/>
    <property type="evidence" value="ECO:0007669"/>
    <property type="project" value="TreeGrafter"/>
</dbReference>
<feature type="region of interest" description="Disordered" evidence="3">
    <location>
        <begin position="1165"/>
        <end position="1197"/>
    </location>
</feature>
<feature type="compositionally biased region" description="Basic and acidic residues" evidence="3">
    <location>
        <begin position="790"/>
        <end position="801"/>
    </location>
</feature>
<reference evidence="5" key="2">
    <citation type="submission" date="2025-08" db="UniProtKB">
        <authorList>
            <consortium name="RefSeq"/>
        </authorList>
    </citation>
    <scope>IDENTIFICATION</scope>
    <source>
        <tissue evidence="5">Leaf</tissue>
    </source>
</reference>
<keyword evidence="2" id="KW-0963">Cytoplasm</keyword>
<feature type="region of interest" description="Disordered" evidence="3">
    <location>
        <begin position="1056"/>
        <end position="1099"/>
    </location>
</feature>
<feature type="region of interest" description="Disordered" evidence="3">
    <location>
        <begin position="272"/>
        <end position="304"/>
    </location>
</feature>
<evidence type="ECO:0000313" key="5">
    <source>
        <dbReference type="RefSeq" id="XP_031396526.1"/>
    </source>
</evidence>
<comment type="subcellular location">
    <subcellularLocation>
        <location evidence="2">Cytoplasm</location>
        <location evidence="2">Cytoskeleton</location>
    </subcellularLocation>
</comment>
<dbReference type="OrthoDB" id="753427at2759"/>
<protein>
    <recommendedName>
        <fullName evidence="2">Protein SCAR</fullName>
    </recommendedName>
    <alternativeName>
        <fullName evidence="2">Protein WAVE</fullName>
    </alternativeName>
</protein>
<comment type="similarity">
    <text evidence="1 2">Belongs to the SCAR/WAVE family.</text>
</comment>
<proteinExistence type="inferred from homology"/>
<evidence type="ECO:0000256" key="3">
    <source>
        <dbReference type="SAM" id="MobiDB-lite"/>
    </source>
</evidence>
<feature type="region of interest" description="Disordered" evidence="3">
    <location>
        <begin position="774"/>
        <end position="801"/>
    </location>
</feature>
<evidence type="ECO:0000313" key="4">
    <source>
        <dbReference type="Proteomes" id="UP000515151"/>
    </source>
</evidence>
<sequence length="1342" mass="145672">MPLVRFQLRNEHALGKPELYSEASREDPKAVLDGVAVAGLVGILRQLGDLADFAAEVFHGLQEQAMTTASRSHNLLGRVQRIEAALPSLEKRVLAQTSHVHFAYTAGSDWHARIRNEQHHFIDNDLPRFIMDSYEECCDPPRLHLLDKFETGGPGSCLRRYSDPTFFRRVSMRIDESNPVKIRRDKKARKIKKKKSLLKNGEFSRGNSLSSHGSRLRFSSALANGQASPTVSMEDLTFDSGMGDRLNSFDSRSGSGYIECIFSQSDNMQLNERASNRSSSSRLMQHEDSVGSFSRDEESFNASSITRKKGFKTSSAQLMQHEDSIGSMSCEEGSASIASSTRKKVSKALTTQQMQHEDSIGSVSHEEESPSIASSMRKKSSKASSTKQMQHEDSVGSVSCEDSGTSISSSTRKKGSKSSSTLQMQHGDSVGSVSCEDSGPSISSSTRKKGSKSSSTLQMQHGDSVGSVSCEDSGASISSSTRKKGSKSSSTLQMQHGDSVGSVSREENSATISSSMRKKGSKAESTADTLHVDHVGSSALLMQHVASVGLVSQEEESTAISSSSHSPPRTLQECAASNLSSVTWEEKTEITQTIERNICRDVASELVFPHLNVCEREDETLIATKVDELDIPRNGESLSKPITDEDQTDDIDSEIDHYVDALNTIESESETDHDYQTKREVEKFSYKAQDREKRVAVEELTSHSLDHYPSNVESDVASNVISDKRMPLDLPEAAASEISAEEQVPEVAVVSANSDCLPDISVCQNYVLDDSKVETATHEPSSPGSSQSQDEIRSSSSKHQEFPVKLADVDFWTNGGLLGLQPAKPPVFAPTDNPNVDSNPSVPASMPKDDDGREKLHLGENDEVGPFVKKTTLVSSLSDPSPRIDNSCQSNHTNVFGHTNGHGSSSISVVAPGSAVPIAPTAQAAPAETTKENDDNSSGVFGLGHRLFVNSFRKKLSLVYDEKPDLPSSDISLAGGQHEPSHQTVVDGTCMDQFETISPVNSFPPSPPLEHMKISFHPVNDFETSKLGLKFSDESNSREKVRDMFASFQLVPQPAVQLDGGGFDSDDDDDDDTFCRSSPNSSNDYMSNHSESNSEQWESDAHDALGRLSMESASAPTSYANHAKEAVRLDPDNGVEPIHSFPGCVSGQGLNLPSFDAIKSFPKQEKDVMPEPRSNDFSLQSPGQPTPPPPPLPPADWRGVKPGVDVAEDVKEASAALNNAIHSNHLASHVQPQPKLTPVRPQNIVKEIVQVAMERKDQQKSNANKESFPEGANGLAPDDKEDFLQQIRAKSFNLRRTATAKTTAPTQAVTANVKVCAILKKANAIRQAVGSDDGEDDSWSDT</sequence>
<reference evidence="4" key="1">
    <citation type="journal article" date="2020" name="Plant Biotechnol. J.">
        <title>The pomegranate (Punica granatum L.) draft genome dissects genetic divergence between soft- and hard-seeded cultivars.</title>
        <authorList>
            <person name="Luo X."/>
            <person name="Li H."/>
            <person name="Wu Z."/>
            <person name="Yao W."/>
            <person name="Zhao P."/>
            <person name="Cao D."/>
            <person name="Yu H."/>
            <person name="Li K."/>
            <person name="Poudel K."/>
            <person name="Zhao D."/>
            <person name="Zhang F."/>
            <person name="Xia X."/>
            <person name="Chen L."/>
            <person name="Wang Q."/>
            <person name="Jing D."/>
            <person name="Cao S."/>
        </authorList>
    </citation>
    <scope>NUCLEOTIDE SEQUENCE [LARGE SCALE GENOMIC DNA]</scope>
    <source>
        <strain evidence="4">cv. Tunisia</strain>
    </source>
</reference>
<dbReference type="GO" id="GO:0034237">
    <property type="term" value="F:protein kinase A regulatory subunit binding"/>
    <property type="evidence" value="ECO:0007669"/>
    <property type="project" value="TreeGrafter"/>
</dbReference>
<dbReference type="Gene3D" id="6.10.280.150">
    <property type="match status" value="1"/>
</dbReference>
<dbReference type="GO" id="GO:2000601">
    <property type="term" value="P:positive regulation of Arp2/3 complex-mediated actin nucleation"/>
    <property type="evidence" value="ECO:0007669"/>
    <property type="project" value="TreeGrafter"/>
</dbReference>
<evidence type="ECO:0000256" key="1">
    <source>
        <dbReference type="ARBA" id="ARBA00006993"/>
    </source>
</evidence>
<evidence type="ECO:0000256" key="2">
    <source>
        <dbReference type="RuleBase" id="RU367034"/>
    </source>
</evidence>
<dbReference type="Gene3D" id="1.20.5.340">
    <property type="match status" value="1"/>
</dbReference>
<dbReference type="GeneID" id="116207632"/>
<dbReference type="Proteomes" id="UP000515151">
    <property type="component" value="Chromosome 5"/>
</dbReference>
<dbReference type="InterPro" id="IPR028288">
    <property type="entry name" value="SCAR/WAVE_fam"/>
</dbReference>
<feature type="region of interest" description="Disordered" evidence="3">
    <location>
        <begin position="324"/>
        <end position="527"/>
    </location>
</feature>
<feature type="compositionally biased region" description="Basic and acidic residues" evidence="3">
    <location>
        <begin position="284"/>
        <end position="298"/>
    </location>
</feature>
<dbReference type="RefSeq" id="XP_031396526.1">
    <property type="nucleotide sequence ID" value="XM_031540666.1"/>
</dbReference>
<accession>A0A6P8DTF2</accession>
<organism evidence="4 5">
    <name type="scientific">Punica granatum</name>
    <name type="common">Pomegranate</name>
    <dbReference type="NCBI Taxonomy" id="22663"/>
    <lineage>
        <taxon>Eukaryota</taxon>
        <taxon>Viridiplantae</taxon>
        <taxon>Streptophyta</taxon>
        <taxon>Embryophyta</taxon>
        <taxon>Tracheophyta</taxon>
        <taxon>Spermatophyta</taxon>
        <taxon>Magnoliopsida</taxon>
        <taxon>eudicotyledons</taxon>
        <taxon>Gunneridae</taxon>
        <taxon>Pentapetalae</taxon>
        <taxon>rosids</taxon>
        <taxon>malvids</taxon>
        <taxon>Myrtales</taxon>
        <taxon>Lythraceae</taxon>
        <taxon>Punica</taxon>
    </lineage>
</organism>
<feature type="compositionally biased region" description="Polar residues" evidence="3">
    <location>
        <begin position="832"/>
        <end position="842"/>
    </location>
</feature>
<dbReference type="GO" id="GO:0030036">
    <property type="term" value="P:actin cytoskeleton organization"/>
    <property type="evidence" value="ECO:0007669"/>
    <property type="project" value="UniProtKB-UniRule"/>
</dbReference>
<feature type="region of interest" description="Disordered" evidence="3">
    <location>
        <begin position="823"/>
        <end position="853"/>
    </location>
</feature>
<gene>
    <name evidence="5" type="primary">LOC116207632</name>
</gene>
<dbReference type="GO" id="GO:0003779">
    <property type="term" value="F:actin binding"/>
    <property type="evidence" value="ECO:0007669"/>
    <property type="project" value="UniProtKB-UniRule"/>
</dbReference>
<feature type="region of interest" description="Disordered" evidence="3">
    <location>
        <begin position="1256"/>
        <end position="1278"/>
    </location>
</feature>
<name>A0A6P8DTF2_PUNGR</name>